<evidence type="ECO:0000259" key="1">
    <source>
        <dbReference type="Pfam" id="PF04092"/>
    </source>
</evidence>
<protein>
    <submittedName>
        <fullName evidence="2">SAG-related sequence</fullName>
    </submittedName>
</protein>
<proteinExistence type="predicted"/>
<keyword evidence="3" id="KW-1185">Reference proteome</keyword>
<dbReference type="PRINTS" id="PR01801">
    <property type="entry name" value="SURFCEANTIGN"/>
</dbReference>
<dbReference type="EMBL" id="NWUJ01000011">
    <property type="protein sequence ID" value="PFH32477.1"/>
    <property type="molecule type" value="Genomic_DNA"/>
</dbReference>
<organism evidence="2 3">
    <name type="scientific">Besnoitia besnoiti</name>
    <name type="common">Apicomplexan protozoan</name>
    <dbReference type="NCBI Taxonomy" id="94643"/>
    <lineage>
        <taxon>Eukaryota</taxon>
        <taxon>Sar</taxon>
        <taxon>Alveolata</taxon>
        <taxon>Apicomplexa</taxon>
        <taxon>Conoidasida</taxon>
        <taxon>Coccidia</taxon>
        <taxon>Eucoccidiorida</taxon>
        <taxon>Eimeriorina</taxon>
        <taxon>Sarcocystidae</taxon>
        <taxon>Besnoitia</taxon>
    </lineage>
</organism>
<dbReference type="InterPro" id="IPR036755">
    <property type="entry name" value="SRS_dom_sf"/>
</dbReference>
<dbReference type="Proteomes" id="UP000224006">
    <property type="component" value="Chromosome X"/>
</dbReference>
<dbReference type="Pfam" id="PF04092">
    <property type="entry name" value="SAG"/>
    <property type="match status" value="2"/>
</dbReference>
<comment type="caution">
    <text evidence="2">The sequence shown here is derived from an EMBL/GenBank/DDBJ whole genome shotgun (WGS) entry which is preliminary data.</text>
</comment>
<dbReference type="InterPro" id="IPR007226">
    <property type="entry name" value="SRS_dom"/>
</dbReference>
<dbReference type="KEGG" id="bbes:BESB_017950"/>
<dbReference type="AlphaFoldDB" id="A0A2A9MA41"/>
<name>A0A2A9MA41_BESBE</name>
<dbReference type="OrthoDB" id="329377at2759"/>
<accession>A0A2A9MA41</accession>
<evidence type="ECO:0000313" key="2">
    <source>
        <dbReference type="EMBL" id="PFH32477.1"/>
    </source>
</evidence>
<gene>
    <name evidence="2" type="ORF">BESB_017950</name>
</gene>
<dbReference type="GO" id="GO:0016020">
    <property type="term" value="C:membrane"/>
    <property type="evidence" value="ECO:0007669"/>
    <property type="project" value="InterPro"/>
</dbReference>
<sequence length="305" mass="32517">MFFAGASAGKKPSTCEESGKAYKCTCGADDTNTGALAITLSKTRNELQMLCRKNLQGAPASLSQSKVRSTDPAKLTSCLKTSDSESVNFTTLLYGNPQNVKWAPAEASDEEVLKTLNVPEANLPFVDQNFVINEHDWADSHMRLRSSQQPPHQQITITPSHNAFTLTCGDQGEVLPTLHTQTYCIIGEKTDAEAKCSGSYADVLPGYEETWWKAGNSKNSFTLTIPTDKFPKESATIMVGCGKATTSTAERIEPESALSPSVCSVDVTIEGTGSSILSSALPRNLTTVLSAVGASGLTALLVRAI</sequence>
<feature type="domain" description="SRS" evidence="1">
    <location>
        <begin position="22"/>
        <end position="132"/>
    </location>
</feature>
<dbReference type="VEuPathDB" id="ToxoDB:BESB_017950"/>
<evidence type="ECO:0000313" key="3">
    <source>
        <dbReference type="Proteomes" id="UP000224006"/>
    </source>
</evidence>
<dbReference type="InterPro" id="IPR028352">
    <property type="entry name" value="Surface_antig_SAG1"/>
</dbReference>
<dbReference type="SUPFAM" id="SSF74877">
    <property type="entry name" value="Major surface antigen p30, SAG1"/>
    <property type="match status" value="2"/>
</dbReference>
<dbReference type="RefSeq" id="XP_029216486.1">
    <property type="nucleotide sequence ID" value="XM_029360510.1"/>
</dbReference>
<dbReference type="Gene3D" id="2.60.40.1320">
    <property type="entry name" value="SRS domain"/>
    <property type="match status" value="2"/>
</dbReference>
<feature type="domain" description="SRS" evidence="1">
    <location>
        <begin position="149"/>
        <end position="269"/>
    </location>
</feature>
<dbReference type="GeneID" id="40306856"/>
<reference evidence="2 3" key="1">
    <citation type="submission" date="2017-09" db="EMBL/GenBank/DDBJ databases">
        <title>Genome sequencing of Besnoitia besnoiti strain Bb-Ger1.</title>
        <authorList>
            <person name="Schares G."/>
            <person name="Venepally P."/>
            <person name="Lorenzi H.A."/>
        </authorList>
    </citation>
    <scope>NUCLEOTIDE SEQUENCE [LARGE SCALE GENOMIC DNA]</scope>
    <source>
        <strain evidence="2 3">Bb-Ger1</strain>
    </source>
</reference>